<dbReference type="InterPro" id="IPR044537">
    <property type="entry name" value="Rip2-like"/>
</dbReference>
<comment type="caution">
    <text evidence="15">The sequence shown here is derived from an EMBL/GenBank/DDBJ whole genome shotgun (WGS) entry which is preliminary data.</text>
</comment>
<dbReference type="GO" id="GO:0006508">
    <property type="term" value="P:proteolysis"/>
    <property type="evidence" value="ECO:0007669"/>
    <property type="project" value="UniProtKB-KW"/>
</dbReference>
<evidence type="ECO:0000256" key="5">
    <source>
        <dbReference type="ARBA" id="ARBA00022670"/>
    </source>
</evidence>
<evidence type="ECO:0000256" key="8">
    <source>
        <dbReference type="ARBA" id="ARBA00022801"/>
    </source>
</evidence>
<name>A0A930YTH5_9ACTN</name>
<sequence>MPTALTSVPSLLTTLAEFALVIFAIVIHEVAHGFVAYKCGDPTAKMSGRLTLNPLAHIDLFGTVLLPLMLVLMGGPSFGYAKPVPYNPNYLKNRRRDEILVALAGPASNILQAFLGALLLRLLNALAVAFGTALNPLVLYYVSSLVIFYIQINVSLAVFNMLPIPPLDGSKLLLYFLGEKNRQKFYAIEPYCMIAVVGLMFFAPGFFSSIIGGISNVILSLLARII</sequence>
<accession>A0A930YTH5</accession>
<evidence type="ECO:0000256" key="9">
    <source>
        <dbReference type="ARBA" id="ARBA00022833"/>
    </source>
</evidence>
<evidence type="ECO:0000313" key="16">
    <source>
        <dbReference type="Proteomes" id="UP000772566"/>
    </source>
</evidence>
<dbReference type="GO" id="GO:0005886">
    <property type="term" value="C:plasma membrane"/>
    <property type="evidence" value="ECO:0007669"/>
    <property type="project" value="UniProtKB-SubCell"/>
</dbReference>
<evidence type="ECO:0000256" key="11">
    <source>
        <dbReference type="ARBA" id="ARBA00023049"/>
    </source>
</evidence>
<dbReference type="InterPro" id="IPR052348">
    <property type="entry name" value="Metallopeptidase_M50B"/>
</dbReference>
<evidence type="ECO:0000256" key="2">
    <source>
        <dbReference type="ARBA" id="ARBA00004651"/>
    </source>
</evidence>
<keyword evidence="5 15" id="KW-0645">Protease</keyword>
<keyword evidence="12 13" id="KW-0472">Membrane</keyword>
<dbReference type="Pfam" id="PF02163">
    <property type="entry name" value="Peptidase_M50"/>
    <property type="match status" value="1"/>
</dbReference>
<dbReference type="Proteomes" id="UP000772566">
    <property type="component" value="Unassembled WGS sequence"/>
</dbReference>
<dbReference type="PANTHER" id="PTHR35864">
    <property type="entry name" value="ZINC METALLOPROTEASE MJ0611-RELATED"/>
    <property type="match status" value="1"/>
</dbReference>
<keyword evidence="11" id="KW-0482">Metalloprotease</keyword>
<evidence type="ECO:0000259" key="14">
    <source>
        <dbReference type="Pfam" id="PF02163"/>
    </source>
</evidence>
<feature type="transmembrane region" description="Helical" evidence="13">
    <location>
        <begin position="140"/>
        <end position="164"/>
    </location>
</feature>
<feature type="domain" description="Peptidase M50" evidence="14">
    <location>
        <begin position="19"/>
        <end position="186"/>
    </location>
</feature>
<feature type="transmembrane region" description="Helical" evidence="13">
    <location>
        <begin position="12"/>
        <end position="35"/>
    </location>
</feature>
<dbReference type="InterPro" id="IPR008915">
    <property type="entry name" value="Peptidase_M50"/>
</dbReference>
<organism evidence="15 16">
    <name type="scientific">Lancefieldella parvula</name>
    <dbReference type="NCBI Taxonomy" id="1382"/>
    <lineage>
        <taxon>Bacteria</taxon>
        <taxon>Bacillati</taxon>
        <taxon>Actinomycetota</taxon>
        <taxon>Coriobacteriia</taxon>
        <taxon>Coriobacteriales</taxon>
        <taxon>Atopobiaceae</taxon>
        <taxon>Lancefieldella</taxon>
    </lineage>
</organism>
<keyword evidence="7" id="KW-0479">Metal-binding</keyword>
<evidence type="ECO:0000313" key="15">
    <source>
        <dbReference type="EMBL" id="MBF4809659.1"/>
    </source>
</evidence>
<comment type="subcellular location">
    <subcellularLocation>
        <location evidence="2">Cell membrane</location>
        <topology evidence="2">Multi-pass membrane protein</topology>
    </subcellularLocation>
</comment>
<keyword evidence="6 13" id="KW-0812">Transmembrane</keyword>
<feature type="transmembrane region" description="Helical" evidence="13">
    <location>
        <begin position="209"/>
        <end position="225"/>
    </location>
</feature>
<evidence type="ECO:0000256" key="7">
    <source>
        <dbReference type="ARBA" id="ARBA00022723"/>
    </source>
</evidence>
<evidence type="ECO:0000256" key="4">
    <source>
        <dbReference type="ARBA" id="ARBA00022475"/>
    </source>
</evidence>
<evidence type="ECO:0000256" key="3">
    <source>
        <dbReference type="ARBA" id="ARBA00007931"/>
    </source>
</evidence>
<feature type="transmembrane region" description="Helical" evidence="13">
    <location>
        <begin position="55"/>
        <end position="78"/>
    </location>
</feature>
<evidence type="ECO:0000256" key="13">
    <source>
        <dbReference type="SAM" id="Phobius"/>
    </source>
</evidence>
<keyword evidence="9" id="KW-0862">Zinc</keyword>
<dbReference type="EMBL" id="JABZGT010000369">
    <property type="protein sequence ID" value="MBF4809659.1"/>
    <property type="molecule type" value="Genomic_DNA"/>
</dbReference>
<dbReference type="PANTHER" id="PTHR35864:SF1">
    <property type="entry name" value="ZINC METALLOPROTEASE YWHC-RELATED"/>
    <property type="match status" value="1"/>
</dbReference>
<dbReference type="AlphaFoldDB" id="A0A930YTH5"/>
<comment type="cofactor">
    <cofactor evidence="1">
        <name>Zn(2+)</name>
        <dbReference type="ChEBI" id="CHEBI:29105"/>
    </cofactor>
</comment>
<dbReference type="GO" id="GO:0008237">
    <property type="term" value="F:metallopeptidase activity"/>
    <property type="evidence" value="ECO:0007669"/>
    <property type="project" value="UniProtKB-KW"/>
</dbReference>
<comment type="similarity">
    <text evidence="3">Belongs to the peptidase M50B family.</text>
</comment>
<evidence type="ECO:0000256" key="6">
    <source>
        <dbReference type="ARBA" id="ARBA00022692"/>
    </source>
</evidence>
<proteinExistence type="inferred from homology"/>
<evidence type="ECO:0000256" key="12">
    <source>
        <dbReference type="ARBA" id="ARBA00023136"/>
    </source>
</evidence>
<reference evidence="15" key="1">
    <citation type="submission" date="2020-04" db="EMBL/GenBank/DDBJ databases">
        <title>Deep metagenomics examines the oral microbiome during advanced dental caries in children, revealing novel taxa and co-occurrences with host molecules.</title>
        <authorList>
            <person name="Baker J.L."/>
            <person name="Morton J.T."/>
            <person name="Dinis M."/>
            <person name="Alvarez R."/>
            <person name="Tran N.C."/>
            <person name="Knight R."/>
            <person name="Edlund A."/>
        </authorList>
    </citation>
    <scope>NUCLEOTIDE SEQUENCE</scope>
    <source>
        <strain evidence="15">JCVI_22A_bin.2</strain>
    </source>
</reference>
<evidence type="ECO:0000256" key="10">
    <source>
        <dbReference type="ARBA" id="ARBA00022989"/>
    </source>
</evidence>
<evidence type="ECO:0000256" key="1">
    <source>
        <dbReference type="ARBA" id="ARBA00001947"/>
    </source>
</evidence>
<keyword evidence="10 13" id="KW-1133">Transmembrane helix</keyword>
<protein>
    <submittedName>
        <fullName evidence="15">Site-2 protease family protein</fullName>
    </submittedName>
</protein>
<keyword evidence="8" id="KW-0378">Hydrolase</keyword>
<dbReference type="CDD" id="cd06158">
    <property type="entry name" value="S2P-M50_like_1"/>
    <property type="match status" value="1"/>
</dbReference>
<dbReference type="GO" id="GO:0046872">
    <property type="term" value="F:metal ion binding"/>
    <property type="evidence" value="ECO:0007669"/>
    <property type="project" value="UniProtKB-KW"/>
</dbReference>
<keyword evidence="4" id="KW-1003">Cell membrane</keyword>
<gene>
    <name evidence="15" type="ORF">HXK23_05515</name>
</gene>